<gene>
    <name evidence="2" type="ORF">PGB27_07915</name>
</gene>
<keyword evidence="3" id="KW-1185">Reference proteome</keyword>
<evidence type="ECO:0000313" key="2">
    <source>
        <dbReference type="EMBL" id="MDD7965273.1"/>
    </source>
</evidence>
<sequence length="148" mass="15031">MATRSTSPMTRTPVQVVALIFGVVFLLVGVLGFVPGITTGDGLALAGPHSGAMLLGLFHVSVLHNIVHLLFGVAGLLAARTAPAARSYLLISGVIYAVLVVYGLLVPSDSAANFVPVNGADNALHVVLAVAMLAAGLALGRGAARVRR</sequence>
<reference evidence="2 3" key="1">
    <citation type="submission" date="2023-02" db="EMBL/GenBank/DDBJ databases">
        <title>Genome sequencing required for Actinomycetospora new species description.</title>
        <authorList>
            <person name="Saimee Y."/>
            <person name="Duangmal K."/>
        </authorList>
    </citation>
    <scope>NUCLEOTIDE SEQUENCE [LARGE SCALE GENOMIC DNA]</scope>
    <source>
        <strain evidence="2 3">DW7H6</strain>
    </source>
</reference>
<accession>A0ABT5SQZ6</accession>
<dbReference type="RefSeq" id="WP_274199815.1">
    <property type="nucleotide sequence ID" value="NZ_JAQZAO010000003.1"/>
</dbReference>
<feature type="transmembrane region" description="Helical" evidence="1">
    <location>
        <begin position="12"/>
        <end position="34"/>
    </location>
</feature>
<feature type="transmembrane region" description="Helical" evidence="1">
    <location>
        <begin position="125"/>
        <end position="144"/>
    </location>
</feature>
<keyword evidence="1" id="KW-0812">Transmembrane</keyword>
<dbReference type="Pfam" id="PF14325">
    <property type="entry name" value="DUF4383"/>
    <property type="match status" value="1"/>
</dbReference>
<dbReference type="EMBL" id="JAQZAO010000003">
    <property type="protein sequence ID" value="MDD7965273.1"/>
    <property type="molecule type" value="Genomic_DNA"/>
</dbReference>
<evidence type="ECO:0000256" key="1">
    <source>
        <dbReference type="SAM" id="Phobius"/>
    </source>
</evidence>
<organism evidence="2 3">
    <name type="scientific">Actinomycetospora lemnae</name>
    <dbReference type="NCBI Taxonomy" id="3019891"/>
    <lineage>
        <taxon>Bacteria</taxon>
        <taxon>Bacillati</taxon>
        <taxon>Actinomycetota</taxon>
        <taxon>Actinomycetes</taxon>
        <taxon>Pseudonocardiales</taxon>
        <taxon>Pseudonocardiaceae</taxon>
        <taxon>Actinomycetospora</taxon>
    </lineage>
</organism>
<evidence type="ECO:0000313" key="3">
    <source>
        <dbReference type="Proteomes" id="UP001300763"/>
    </source>
</evidence>
<feature type="transmembrane region" description="Helical" evidence="1">
    <location>
        <begin position="54"/>
        <end position="76"/>
    </location>
</feature>
<feature type="transmembrane region" description="Helical" evidence="1">
    <location>
        <begin position="88"/>
        <end position="105"/>
    </location>
</feature>
<keyword evidence="1" id="KW-0472">Membrane</keyword>
<dbReference type="Proteomes" id="UP001300763">
    <property type="component" value="Unassembled WGS sequence"/>
</dbReference>
<protein>
    <submittedName>
        <fullName evidence="2">DUF4383 domain-containing protein</fullName>
    </submittedName>
</protein>
<proteinExistence type="predicted"/>
<comment type="caution">
    <text evidence="2">The sequence shown here is derived from an EMBL/GenBank/DDBJ whole genome shotgun (WGS) entry which is preliminary data.</text>
</comment>
<keyword evidence="1" id="KW-1133">Transmembrane helix</keyword>
<name>A0ABT5SQZ6_9PSEU</name>